<protein>
    <submittedName>
        <fullName evidence="2">NADH:flavin oxidoreductase</fullName>
    </submittedName>
</protein>
<dbReference type="CDD" id="cd02803">
    <property type="entry name" value="OYE_like_FMN_family"/>
    <property type="match status" value="1"/>
</dbReference>
<comment type="caution">
    <text evidence="2">The sequence shown here is derived from an EMBL/GenBank/DDBJ whole genome shotgun (WGS) entry which is preliminary data.</text>
</comment>
<dbReference type="RefSeq" id="WP_146287617.1">
    <property type="nucleotide sequence ID" value="NZ_BMLP01000005.1"/>
</dbReference>
<dbReference type="InterPro" id="IPR013785">
    <property type="entry name" value="Aldolase_TIM"/>
</dbReference>
<feature type="domain" description="NADH:flavin oxidoreductase/NADH oxidase N-terminal" evidence="1">
    <location>
        <begin position="5"/>
        <end position="338"/>
    </location>
</feature>
<dbReference type="Pfam" id="PF00724">
    <property type="entry name" value="Oxidored_FMN"/>
    <property type="match status" value="1"/>
</dbReference>
<gene>
    <name evidence="2" type="ORF">GCM10010991_25140</name>
</gene>
<organism evidence="2 3">
    <name type="scientific">Gemmobacter aquaticus</name>
    <dbReference type="NCBI Taxonomy" id="490185"/>
    <lineage>
        <taxon>Bacteria</taxon>
        <taxon>Pseudomonadati</taxon>
        <taxon>Pseudomonadota</taxon>
        <taxon>Alphaproteobacteria</taxon>
        <taxon>Rhodobacterales</taxon>
        <taxon>Paracoccaceae</taxon>
        <taxon>Gemmobacter</taxon>
    </lineage>
</organism>
<proteinExistence type="predicted"/>
<reference evidence="2 3" key="1">
    <citation type="journal article" date="2014" name="Int. J. Syst. Evol. Microbiol.">
        <title>Complete genome sequence of Corynebacterium casei LMG S-19264T (=DSM 44701T), isolated from a smear-ripened cheese.</title>
        <authorList>
            <consortium name="US DOE Joint Genome Institute (JGI-PGF)"/>
            <person name="Walter F."/>
            <person name="Albersmeier A."/>
            <person name="Kalinowski J."/>
            <person name="Ruckert C."/>
        </authorList>
    </citation>
    <scope>NUCLEOTIDE SEQUENCE [LARGE SCALE GENOMIC DNA]</scope>
    <source>
        <strain evidence="2 3">CGMCC 1.7029</strain>
    </source>
</reference>
<accession>A0A917YKL4</accession>
<evidence type="ECO:0000259" key="1">
    <source>
        <dbReference type="Pfam" id="PF00724"/>
    </source>
</evidence>
<dbReference type="GO" id="GO:0005829">
    <property type="term" value="C:cytosol"/>
    <property type="evidence" value="ECO:0007669"/>
    <property type="project" value="TreeGrafter"/>
</dbReference>
<dbReference type="Gene3D" id="3.20.20.70">
    <property type="entry name" value="Aldolase class I"/>
    <property type="match status" value="1"/>
</dbReference>
<dbReference type="GO" id="GO:0016491">
    <property type="term" value="F:oxidoreductase activity"/>
    <property type="evidence" value="ECO:0007669"/>
    <property type="project" value="InterPro"/>
</dbReference>
<dbReference type="PANTHER" id="PTHR22893">
    <property type="entry name" value="NADH OXIDOREDUCTASE-RELATED"/>
    <property type="match status" value="1"/>
</dbReference>
<dbReference type="OrthoDB" id="9784632at2"/>
<keyword evidence="3" id="KW-1185">Reference proteome</keyword>
<evidence type="ECO:0000313" key="3">
    <source>
        <dbReference type="Proteomes" id="UP000598196"/>
    </source>
</evidence>
<dbReference type="InterPro" id="IPR001155">
    <property type="entry name" value="OxRdtase_FMN_N"/>
</dbReference>
<dbReference type="AlphaFoldDB" id="A0A917YKL4"/>
<sequence>MNAPLFEPFLQGPLDLPNRLVVAPLTRVSATPDGSATAEMAAYYRRYAEGGWGLIVSEATYVDDHASQGYFRQPGIVTPAQIAAWRQVTEAVHAAGGRIVLQLSHAGALGQGNPRGRRTVAPSAIRPAGEIARRYRGMGPYAIPAALDEDEIATIIAAFGQAARNAIDAGFDGVEIHGANGYLIHQFLTPDSNQRSDGWGGSLDNRLRFLMAVLQAVREAVPTDRILGLRLSQSRANDAAAQWQNGAAEAEGIFNAVGRVPGLYLHISSHTGCAPVFDSGLSLAGLARRHSGHPVIANGRLETGDLAATLLTGGETDLISLGRAAIADPDWPDKVKRGDVPVGFHPDMIAPVADLTSRIAWDWSQG</sequence>
<dbReference type="EMBL" id="BMLP01000005">
    <property type="protein sequence ID" value="GGO34409.1"/>
    <property type="molecule type" value="Genomic_DNA"/>
</dbReference>
<dbReference type="Proteomes" id="UP000598196">
    <property type="component" value="Unassembled WGS sequence"/>
</dbReference>
<dbReference type="SUPFAM" id="SSF51395">
    <property type="entry name" value="FMN-linked oxidoreductases"/>
    <property type="match status" value="1"/>
</dbReference>
<name>A0A917YKL4_9RHOB</name>
<dbReference type="InterPro" id="IPR045247">
    <property type="entry name" value="Oye-like"/>
</dbReference>
<dbReference type="GO" id="GO:0010181">
    <property type="term" value="F:FMN binding"/>
    <property type="evidence" value="ECO:0007669"/>
    <property type="project" value="InterPro"/>
</dbReference>
<evidence type="ECO:0000313" key="2">
    <source>
        <dbReference type="EMBL" id="GGO34409.1"/>
    </source>
</evidence>
<dbReference type="PANTHER" id="PTHR22893:SF55">
    <property type="entry name" value="OXIDOREDUCTASE-RELATED"/>
    <property type="match status" value="1"/>
</dbReference>